<reference evidence="4 7" key="2">
    <citation type="submission" date="2019-12" db="EMBL/GenBank/DDBJ databases">
        <title>Draft genome sequence of Labilibaculum sp. strain 44 isolated from deep waters of Black Sea.</title>
        <authorList>
            <person name="Yadav S."/>
            <person name="Villanueva L."/>
        </authorList>
    </citation>
    <scope>NUCLEOTIDE SEQUENCE [LARGE SCALE GENOMIC DNA]</scope>
    <source>
        <strain evidence="4 7">44</strain>
    </source>
</reference>
<organism evidence="4 7">
    <name type="scientific">Labilibaculum euxinus</name>
    <dbReference type="NCBI Taxonomy" id="2686357"/>
    <lineage>
        <taxon>Bacteria</taxon>
        <taxon>Pseudomonadati</taxon>
        <taxon>Bacteroidota</taxon>
        <taxon>Bacteroidia</taxon>
        <taxon>Marinilabiliales</taxon>
        <taxon>Marinifilaceae</taxon>
        <taxon>Labilibaculum</taxon>
    </lineage>
</organism>
<evidence type="ECO:0000256" key="1">
    <source>
        <dbReference type="ARBA" id="ARBA00022679"/>
    </source>
</evidence>
<sequence>MQKIRKLETKNVETVVELWYQTSIIAHDFISASYWKKNKDAMASIYLPNSETYVAIEDENIIGFISMVENLLAAIFVDNELQGKGTGKKLLNFIKKRRIKIQLKAYMKNTKTVDFYKSQDFKTISKNKEKETGEYEYLMEWTKE</sequence>
<dbReference type="AlphaFoldDB" id="A0A7M4DAX7"/>
<dbReference type="InterPro" id="IPR016181">
    <property type="entry name" value="Acyl_CoA_acyltransferase"/>
</dbReference>
<evidence type="ECO:0000313" key="7">
    <source>
        <dbReference type="Proteomes" id="UP000462449"/>
    </source>
</evidence>
<dbReference type="GO" id="GO:0016747">
    <property type="term" value="F:acyltransferase activity, transferring groups other than amino-acyl groups"/>
    <property type="evidence" value="ECO:0007669"/>
    <property type="project" value="InterPro"/>
</dbReference>
<proteinExistence type="predicted"/>
<dbReference type="PANTHER" id="PTHR43800:SF1">
    <property type="entry name" value="PEPTIDYL-LYSINE N-ACETYLTRANSFERASE YJAB"/>
    <property type="match status" value="1"/>
</dbReference>
<keyword evidence="2" id="KW-0012">Acyltransferase</keyword>
<dbReference type="Gene3D" id="3.40.630.30">
    <property type="match status" value="1"/>
</dbReference>
<keyword evidence="1 4" id="KW-0808">Transferase</keyword>
<accession>A0A7M4DAX7</accession>
<name>A0A7M4DAX7_9BACT</name>
<evidence type="ECO:0000313" key="4">
    <source>
        <dbReference type="EMBL" id="MUP39806.1"/>
    </source>
</evidence>
<dbReference type="CDD" id="cd04301">
    <property type="entry name" value="NAT_SF"/>
    <property type="match status" value="1"/>
</dbReference>
<reference evidence="5 6" key="1">
    <citation type="submission" date="2019-11" db="EMBL/GenBank/DDBJ databases">
        <title>Draft genome sequence of Labilibaculum sp. strain SYP isolated from Black Sea.</title>
        <authorList>
            <person name="Yadav S."/>
            <person name="Villanueva L."/>
        </authorList>
    </citation>
    <scope>NUCLEOTIDE SEQUENCE [LARGE SCALE GENOMIC DNA]</scope>
    <source>
        <strain evidence="5 6">44</strain>
    </source>
</reference>
<evidence type="ECO:0000313" key="6">
    <source>
        <dbReference type="Proteomes" id="UP000285951"/>
    </source>
</evidence>
<dbReference type="SUPFAM" id="SSF55729">
    <property type="entry name" value="Acyl-CoA N-acyltransferases (Nat)"/>
    <property type="match status" value="1"/>
</dbReference>
<evidence type="ECO:0000313" key="5">
    <source>
        <dbReference type="EMBL" id="MVB09011.1"/>
    </source>
</evidence>
<dbReference type="Proteomes" id="UP000285951">
    <property type="component" value="Unassembled WGS sequence"/>
</dbReference>
<dbReference type="InterPro" id="IPR000182">
    <property type="entry name" value="GNAT_dom"/>
</dbReference>
<dbReference type="Pfam" id="PF13673">
    <property type="entry name" value="Acetyltransf_10"/>
    <property type="match status" value="1"/>
</dbReference>
<protein>
    <submittedName>
        <fullName evidence="4">GNAT family N-acetyltransferase</fullName>
    </submittedName>
</protein>
<dbReference type="EMBL" id="QTZN02000061">
    <property type="protein sequence ID" value="MVB09011.1"/>
    <property type="molecule type" value="Genomic_DNA"/>
</dbReference>
<keyword evidence="6" id="KW-1185">Reference proteome</keyword>
<evidence type="ECO:0000256" key="2">
    <source>
        <dbReference type="ARBA" id="ARBA00023315"/>
    </source>
</evidence>
<dbReference type="PANTHER" id="PTHR43800">
    <property type="entry name" value="PEPTIDYL-LYSINE N-ACETYLTRANSFERASE YJAB"/>
    <property type="match status" value="1"/>
</dbReference>
<dbReference type="PROSITE" id="PS51186">
    <property type="entry name" value="GNAT"/>
    <property type="match status" value="1"/>
</dbReference>
<dbReference type="Proteomes" id="UP000462449">
    <property type="component" value="Unassembled WGS sequence"/>
</dbReference>
<dbReference type="EMBL" id="WOTW01000061">
    <property type="protein sequence ID" value="MUP39806.1"/>
    <property type="molecule type" value="Genomic_DNA"/>
</dbReference>
<evidence type="ECO:0000259" key="3">
    <source>
        <dbReference type="PROSITE" id="PS51186"/>
    </source>
</evidence>
<feature type="domain" description="N-acetyltransferase" evidence="3">
    <location>
        <begin position="2"/>
        <end position="144"/>
    </location>
</feature>
<comment type="caution">
    <text evidence="4">The sequence shown here is derived from an EMBL/GenBank/DDBJ whole genome shotgun (WGS) entry which is preliminary data.</text>
</comment>
<gene>
    <name evidence="5" type="ORF">DWB62_018495</name>
    <name evidence="4" type="ORF">GNY23_18495</name>
</gene>